<dbReference type="OrthoDB" id="196547at2759"/>
<dbReference type="AlphaFoldDB" id="A0A1Y1WU02"/>
<dbReference type="InterPro" id="IPR036305">
    <property type="entry name" value="RGS_sf"/>
</dbReference>
<evidence type="ECO:0000313" key="3">
    <source>
        <dbReference type="Proteomes" id="UP000193944"/>
    </source>
</evidence>
<dbReference type="EMBL" id="MCFG01000282">
    <property type="protein sequence ID" value="ORX76716.1"/>
    <property type="molecule type" value="Genomic_DNA"/>
</dbReference>
<accession>A0A1Y1WU02</accession>
<feature type="transmembrane region" description="Helical" evidence="1">
    <location>
        <begin position="126"/>
        <end position="146"/>
    </location>
</feature>
<reference evidence="2 3" key="2">
    <citation type="submission" date="2016-08" db="EMBL/GenBank/DDBJ databases">
        <title>Pervasive Adenine N6-methylation of Active Genes in Fungi.</title>
        <authorList>
            <consortium name="DOE Joint Genome Institute"/>
            <person name="Mondo S.J."/>
            <person name="Dannebaum R.O."/>
            <person name="Kuo R.C."/>
            <person name="Labutti K."/>
            <person name="Haridas S."/>
            <person name="Kuo A."/>
            <person name="Salamov A."/>
            <person name="Ahrendt S.R."/>
            <person name="Lipzen A."/>
            <person name="Sullivan W."/>
            <person name="Andreopoulos W.B."/>
            <person name="Clum A."/>
            <person name="Lindquist E."/>
            <person name="Daum C."/>
            <person name="Ramamoorthy G.K."/>
            <person name="Gryganskyi A."/>
            <person name="Culley D."/>
            <person name="Magnuson J.K."/>
            <person name="James T.Y."/>
            <person name="O'Malley M.A."/>
            <person name="Stajich J.E."/>
            <person name="Spatafora J.W."/>
            <person name="Visel A."/>
            <person name="Grigoriev I.V."/>
        </authorList>
    </citation>
    <scope>NUCLEOTIDE SEQUENCE [LARGE SCALE GENOMIC DNA]</scope>
    <source>
        <strain evidence="2 3">S4</strain>
    </source>
</reference>
<feature type="transmembrane region" description="Helical" evidence="1">
    <location>
        <begin position="95"/>
        <end position="114"/>
    </location>
</feature>
<reference evidence="2 3" key="1">
    <citation type="submission" date="2016-08" db="EMBL/GenBank/DDBJ databases">
        <title>A Parts List for Fungal Cellulosomes Revealed by Comparative Genomics.</title>
        <authorList>
            <consortium name="DOE Joint Genome Institute"/>
            <person name="Haitjema C.H."/>
            <person name="Gilmore S.P."/>
            <person name="Henske J.K."/>
            <person name="Solomon K.V."/>
            <person name="De Groot R."/>
            <person name="Kuo A."/>
            <person name="Mondo S.J."/>
            <person name="Salamov A.A."/>
            <person name="Labutti K."/>
            <person name="Zhao Z."/>
            <person name="Chiniquy J."/>
            <person name="Barry K."/>
            <person name="Brewer H.M."/>
            <person name="Purvine S.O."/>
            <person name="Wright A.T."/>
            <person name="Boxma B."/>
            <person name="Van Alen T."/>
            <person name="Hackstein J.H."/>
            <person name="Baker S.E."/>
            <person name="Grigoriev I.V."/>
            <person name="O'Malley M.A."/>
        </authorList>
    </citation>
    <scope>NUCLEOTIDE SEQUENCE [LARGE SCALE GENOMIC DNA]</scope>
    <source>
        <strain evidence="2 3">S4</strain>
    </source>
</reference>
<evidence type="ECO:0000256" key="1">
    <source>
        <dbReference type="SAM" id="Phobius"/>
    </source>
</evidence>
<protein>
    <recommendedName>
        <fullName evidence="4">RGS domain-containing protein</fullName>
    </recommendedName>
</protein>
<organism evidence="2 3">
    <name type="scientific">Anaeromyces robustus</name>
    <dbReference type="NCBI Taxonomy" id="1754192"/>
    <lineage>
        <taxon>Eukaryota</taxon>
        <taxon>Fungi</taxon>
        <taxon>Fungi incertae sedis</taxon>
        <taxon>Chytridiomycota</taxon>
        <taxon>Chytridiomycota incertae sedis</taxon>
        <taxon>Neocallimastigomycetes</taxon>
        <taxon>Neocallimastigales</taxon>
        <taxon>Neocallimastigaceae</taxon>
        <taxon>Anaeromyces</taxon>
    </lineage>
</organism>
<evidence type="ECO:0008006" key="4">
    <source>
        <dbReference type="Google" id="ProtNLM"/>
    </source>
</evidence>
<keyword evidence="3" id="KW-1185">Reference proteome</keyword>
<feature type="transmembrane region" description="Helical" evidence="1">
    <location>
        <begin position="52"/>
        <end position="75"/>
    </location>
</feature>
<gene>
    <name evidence="2" type="ORF">BCR32DRAFT_271107</name>
</gene>
<keyword evidence="1" id="KW-1133">Transmembrane helix</keyword>
<dbReference type="InterPro" id="IPR044926">
    <property type="entry name" value="RGS_subdomain_2"/>
</dbReference>
<evidence type="ECO:0000313" key="2">
    <source>
        <dbReference type="EMBL" id="ORX76716.1"/>
    </source>
</evidence>
<keyword evidence="1" id="KW-0812">Transmembrane</keyword>
<sequence length="341" mass="40062">MSNNSVGYETIHSMISGGSLRKSIVEIDSYNFNIANPMGYYKRLEKIIKSRITIYYVIFPLSILLTYNIIITIQQWKKMIKTCPNELKEVTQPKLIINVIIYILSIYMFYQAYINQKWDIKFKIEYTTFIFVQASCLILMQFAVNGKLGDNIARYRVYIFQFYAIIIHLLSVIEPLIEIYISKHTKKEEMLNEEEFLNQLSNITFKEQVTELAIRTFCIENLIFIEAHNDLMNTVLLYYKKKNLSFVDSVSFGSSDILHKNKINPILYQPFDPVFKSYYENVYNFFIKEGGIASVNIESTTISDIELQIENDDFSYLMFIKAVEEVGELLFNNIYPKLYLS</sequence>
<dbReference type="Proteomes" id="UP000193944">
    <property type="component" value="Unassembled WGS sequence"/>
</dbReference>
<proteinExistence type="predicted"/>
<dbReference type="SUPFAM" id="SSF48097">
    <property type="entry name" value="Regulator of G-protein signaling, RGS"/>
    <property type="match status" value="1"/>
</dbReference>
<dbReference type="Gene3D" id="1.10.167.10">
    <property type="entry name" value="Regulator of G-protein Signalling 4, domain 2"/>
    <property type="match status" value="1"/>
</dbReference>
<feature type="transmembrane region" description="Helical" evidence="1">
    <location>
        <begin position="158"/>
        <end position="181"/>
    </location>
</feature>
<comment type="caution">
    <text evidence="2">The sequence shown here is derived from an EMBL/GenBank/DDBJ whole genome shotgun (WGS) entry which is preliminary data.</text>
</comment>
<keyword evidence="1" id="KW-0472">Membrane</keyword>
<name>A0A1Y1WU02_9FUNG</name>